<evidence type="ECO:0000313" key="1">
    <source>
        <dbReference type="EMBL" id="TQD44458.1"/>
    </source>
</evidence>
<proteinExistence type="predicted"/>
<gene>
    <name evidence="1" type="ORF">FK256_00720</name>
</gene>
<dbReference type="RefSeq" id="WP_021605968.1">
    <property type="nucleotide sequence ID" value="NZ_JASPFB010000001.1"/>
</dbReference>
<dbReference type="AlphaFoldDB" id="A0A508A9A3"/>
<dbReference type="EMBL" id="VICB01000003">
    <property type="protein sequence ID" value="TQD44458.1"/>
    <property type="molecule type" value="Genomic_DNA"/>
</dbReference>
<evidence type="ECO:0000313" key="2">
    <source>
        <dbReference type="Proteomes" id="UP000319010"/>
    </source>
</evidence>
<comment type="caution">
    <text evidence="1">The sequence shown here is derived from an EMBL/GenBank/DDBJ whole genome shotgun (WGS) entry which is preliminary data.</text>
</comment>
<dbReference type="Proteomes" id="UP000319010">
    <property type="component" value="Unassembled WGS sequence"/>
</dbReference>
<protein>
    <recommendedName>
        <fullName evidence="3">WXG100 family type VII secretion target</fullName>
    </recommendedName>
</protein>
<accession>A0A508A9A3</accession>
<dbReference type="InterPro" id="IPR036689">
    <property type="entry name" value="ESAT-6-like_sf"/>
</dbReference>
<dbReference type="SUPFAM" id="SSF140453">
    <property type="entry name" value="EsxAB dimer-like"/>
    <property type="match status" value="1"/>
</dbReference>
<name>A0A508A9A3_9ACTO</name>
<evidence type="ECO:0008006" key="3">
    <source>
        <dbReference type="Google" id="ProtNLM"/>
    </source>
</evidence>
<sequence length="99" mass="10996">MPKIQAEFDSLKALYDALKNDVQYANDIQKQTDSALANAVWESTNATNFRAAWEEFKPKLMAFEQTFADGANDVANNYNNLIIANGESLEPLPPVTAIE</sequence>
<organism evidence="1 2">
    <name type="scientific">Actinomyces johnsonii</name>
    <dbReference type="NCBI Taxonomy" id="544581"/>
    <lineage>
        <taxon>Bacteria</taxon>
        <taxon>Bacillati</taxon>
        <taxon>Actinomycetota</taxon>
        <taxon>Actinomycetes</taxon>
        <taxon>Actinomycetales</taxon>
        <taxon>Actinomycetaceae</taxon>
        <taxon>Actinomyces</taxon>
    </lineage>
</organism>
<reference evidence="1 2" key="1">
    <citation type="submission" date="2019-06" db="EMBL/GenBank/DDBJ databases">
        <title>Draft genome sequence of Actinomyces johnsonii CCUG 34287T.</title>
        <authorList>
            <person name="Salva-Serra F."/>
            <person name="Cardew S."/>
            <person name="Moore E."/>
        </authorList>
    </citation>
    <scope>NUCLEOTIDE SEQUENCE [LARGE SCALE GENOMIC DNA]</scope>
    <source>
        <strain evidence="1 2">CCUG 34287</strain>
    </source>
</reference>